<keyword evidence="3" id="KW-0472">Membrane</keyword>
<dbReference type="GO" id="GO:0016787">
    <property type="term" value="F:hydrolase activity"/>
    <property type="evidence" value="ECO:0007669"/>
    <property type="project" value="UniProtKB-KW"/>
</dbReference>
<evidence type="ECO:0000313" key="4">
    <source>
        <dbReference type="EMBL" id="MBB5138704.1"/>
    </source>
</evidence>
<dbReference type="RefSeq" id="WP_185055570.1">
    <property type="nucleotide sequence ID" value="NZ_BAABIX010000033.1"/>
</dbReference>
<feature type="transmembrane region" description="Helical" evidence="3">
    <location>
        <begin position="21"/>
        <end position="47"/>
    </location>
</feature>
<evidence type="ECO:0000313" key="5">
    <source>
        <dbReference type="Proteomes" id="UP000578449"/>
    </source>
</evidence>
<name>A0A840PBC5_9ACTN</name>
<dbReference type="Gene3D" id="2.40.260.10">
    <property type="entry name" value="Sortase"/>
    <property type="match status" value="1"/>
</dbReference>
<feature type="region of interest" description="Disordered" evidence="2">
    <location>
        <begin position="83"/>
        <end position="120"/>
    </location>
</feature>
<dbReference type="InterPro" id="IPR005754">
    <property type="entry name" value="Sortase"/>
</dbReference>
<dbReference type="Proteomes" id="UP000578449">
    <property type="component" value="Unassembled WGS sequence"/>
</dbReference>
<keyword evidence="5" id="KW-1185">Reference proteome</keyword>
<keyword evidence="1" id="KW-0378">Hydrolase</keyword>
<keyword evidence="3" id="KW-0812">Transmembrane</keyword>
<dbReference type="EMBL" id="JACHGN010000025">
    <property type="protein sequence ID" value="MBB5138704.1"/>
    <property type="molecule type" value="Genomic_DNA"/>
</dbReference>
<dbReference type="InterPro" id="IPR023365">
    <property type="entry name" value="Sortase_dom-sf"/>
</dbReference>
<gene>
    <name evidence="4" type="ORF">HNP84_008462</name>
</gene>
<sequence>MAHPGPKGGSAPEAKKGKGGIAAMPALLVVGSLGGIAAIMAGLLTYLSPASSEELYAVGDGPAGQDGTVNIQAAAQPMLLPSVGPGGPDVPLTPAEPAAPPPLPAVKVEPPVATTKSTRPTKISIPGIGVKAPLISVGVQKSGEIEVPPLERPKVAGWYRLGPVPGEIGPAVIVGHVNNKQGPAVFSRLREVKRGDKVRVARNDGKILEFTVDGVEQVSKGTFPTNRVYSNLNDASLRLITCGGVYNPAKHSYSDNIIVYATLSKKSK</sequence>
<dbReference type="Pfam" id="PF04203">
    <property type="entry name" value="Sortase"/>
    <property type="match status" value="1"/>
</dbReference>
<comment type="caution">
    <text evidence="4">The sequence shown here is derived from an EMBL/GenBank/DDBJ whole genome shotgun (WGS) entry which is preliminary data.</text>
</comment>
<protein>
    <submittedName>
        <fullName evidence="4">LPXTG-site transpeptidase (Sortase) family protein</fullName>
    </submittedName>
</protein>
<dbReference type="SUPFAM" id="SSF63817">
    <property type="entry name" value="Sortase"/>
    <property type="match status" value="1"/>
</dbReference>
<evidence type="ECO:0000256" key="2">
    <source>
        <dbReference type="SAM" id="MobiDB-lite"/>
    </source>
</evidence>
<keyword evidence="3" id="KW-1133">Transmembrane helix</keyword>
<accession>A0A840PBC5</accession>
<reference evidence="4 5" key="1">
    <citation type="submission" date="2020-08" db="EMBL/GenBank/DDBJ databases">
        <title>Genomic Encyclopedia of Type Strains, Phase IV (KMG-IV): sequencing the most valuable type-strain genomes for metagenomic binning, comparative biology and taxonomic classification.</title>
        <authorList>
            <person name="Goeker M."/>
        </authorList>
    </citation>
    <scope>NUCLEOTIDE SEQUENCE [LARGE SCALE GENOMIC DNA]</scope>
    <source>
        <strain evidence="4 5">DSM 45615</strain>
    </source>
</reference>
<organism evidence="4 5">
    <name type="scientific">Thermocatellispora tengchongensis</name>
    <dbReference type="NCBI Taxonomy" id="1073253"/>
    <lineage>
        <taxon>Bacteria</taxon>
        <taxon>Bacillati</taxon>
        <taxon>Actinomycetota</taxon>
        <taxon>Actinomycetes</taxon>
        <taxon>Streptosporangiales</taxon>
        <taxon>Streptosporangiaceae</taxon>
        <taxon>Thermocatellispora</taxon>
    </lineage>
</organism>
<dbReference type="CDD" id="cd05829">
    <property type="entry name" value="Sortase_F"/>
    <property type="match status" value="1"/>
</dbReference>
<evidence type="ECO:0000256" key="1">
    <source>
        <dbReference type="ARBA" id="ARBA00022801"/>
    </source>
</evidence>
<dbReference type="InterPro" id="IPR042001">
    <property type="entry name" value="Sortase_F"/>
</dbReference>
<evidence type="ECO:0000256" key="3">
    <source>
        <dbReference type="SAM" id="Phobius"/>
    </source>
</evidence>
<proteinExistence type="predicted"/>
<dbReference type="NCBIfam" id="NF033748">
    <property type="entry name" value="class_F_sortase"/>
    <property type="match status" value="1"/>
</dbReference>
<dbReference type="AlphaFoldDB" id="A0A840PBC5"/>